<evidence type="ECO:0000256" key="1">
    <source>
        <dbReference type="ARBA" id="ARBA00004173"/>
    </source>
</evidence>
<dbReference type="Gene3D" id="2.40.50.100">
    <property type="match status" value="1"/>
</dbReference>
<dbReference type="InterPro" id="IPR033753">
    <property type="entry name" value="GCV_H/Fam206"/>
</dbReference>
<proteinExistence type="evidence at transcript level"/>
<dbReference type="PANTHER" id="PTHR11715">
    <property type="entry name" value="GLYCINE CLEAVAGE SYSTEM H PROTEIN"/>
    <property type="match status" value="1"/>
</dbReference>
<dbReference type="PANTHER" id="PTHR11715:SF3">
    <property type="entry name" value="GLYCINE CLEAVAGE SYSTEM H PROTEIN-RELATED"/>
    <property type="match status" value="1"/>
</dbReference>
<dbReference type="PROSITE" id="PS51257">
    <property type="entry name" value="PROKAR_LIPOPROTEIN"/>
    <property type="match status" value="1"/>
</dbReference>
<dbReference type="GO" id="GO:0019464">
    <property type="term" value="P:glycine decarboxylation via glycine cleavage system"/>
    <property type="evidence" value="ECO:0007669"/>
    <property type="project" value="UniProtKB-UniRule"/>
</dbReference>
<evidence type="ECO:0000256" key="5">
    <source>
        <dbReference type="ARBA" id="ARBA00023128"/>
    </source>
</evidence>
<dbReference type="PROSITE" id="PS00189">
    <property type="entry name" value="LIPOYL"/>
    <property type="match status" value="1"/>
</dbReference>
<evidence type="ECO:0000256" key="2">
    <source>
        <dbReference type="ARBA" id="ARBA00009249"/>
    </source>
</evidence>
<dbReference type="InterPro" id="IPR000089">
    <property type="entry name" value="Biotin_lipoyl"/>
</dbReference>
<evidence type="ECO:0000256" key="7">
    <source>
        <dbReference type="RuleBase" id="RU364055"/>
    </source>
</evidence>
<dbReference type="EMBL" id="BT070591">
    <property type="protein sequence ID" value="ACN40098.1"/>
    <property type="molecule type" value="mRNA"/>
</dbReference>
<organism evidence="9">
    <name type="scientific">Picea sitchensis</name>
    <name type="common">Sitka spruce</name>
    <name type="synonym">Pinus sitchensis</name>
    <dbReference type="NCBI Taxonomy" id="3332"/>
    <lineage>
        <taxon>Eukaryota</taxon>
        <taxon>Viridiplantae</taxon>
        <taxon>Streptophyta</taxon>
        <taxon>Embryophyta</taxon>
        <taxon>Tracheophyta</taxon>
        <taxon>Spermatophyta</taxon>
        <taxon>Pinopsida</taxon>
        <taxon>Pinidae</taxon>
        <taxon>Conifers I</taxon>
        <taxon>Pinales</taxon>
        <taxon>Pinaceae</taxon>
        <taxon>Picea</taxon>
    </lineage>
</organism>
<dbReference type="Pfam" id="PF01597">
    <property type="entry name" value="GCV_H"/>
    <property type="match status" value="1"/>
</dbReference>
<dbReference type="AlphaFoldDB" id="C0PQK8"/>
<reference evidence="9" key="1">
    <citation type="submission" date="2009-02" db="EMBL/GenBank/DDBJ databases">
        <title>Full length sequence-verified cDNA sequences from Sitka spruce (Picea sitchensis).</title>
        <authorList>
            <person name="Reid K.E."/>
            <person name="Liao N."/>
            <person name="Ralph S."/>
            <person name="Kolosova N."/>
            <person name="Oddy C."/>
            <person name="Moore R."/>
            <person name="Mayo M."/>
            <person name="Wagner S."/>
            <person name="King J."/>
            <person name="Yanchuk A."/>
            <person name="Holt R."/>
            <person name="Jones S."/>
            <person name="Marra M."/>
            <person name="Ritland C.E."/>
            <person name="Ritland K."/>
            <person name="Bohlmann J."/>
        </authorList>
    </citation>
    <scope>NUCLEOTIDE SEQUENCE</scope>
    <source>
        <tissue evidence="9">Green portion of the leader tissue</tissue>
    </source>
</reference>
<feature type="modified residue" description="N6-lipoyllysine" evidence="6">
    <location>
        <position position="96"/>
    </location>
</feature>
<evidence type="ECO:0000259" key="8">
    <source>
        <dbReference type="PROSITE" id="PS50968"/>
    </source>
</evidence>
<evidence type="ECO:0000256" key="6">
    <source>
        <dbReference type="PIRSR" id="PIRSR617453-50"/>
    </source>
</evidence>
<dbReference type="CDD" id="cd06848">
    <property type="entry name" value="GCS_H"/>
    <property type="match status" value="1"/>
</dbReference>
<feature type="domain" description="Lipoyl-binding" evidence="8">
    <location>
        <begin position="55"/>
        <end position="137"/>
    </location>
</feature>
<sequence length="164" mass="17672">MALRVLASQTATSLGIGCRRPLRSLGFPAVPFSRGFSEVIEGLKYADSHEWVKSDGTVGITHHAQDHLGDVVFVDLPEVGAAVSKGSSFGAVESVKATSDIIAPVSGEVVETNTKLTETPALINGSPYEEGWLIKVRIQDPSEMDTLMNAEKYKHFCEEEDASH</sequence>
<dbReference type="InterPro" id="IPR002930">
    <property type="entry name" value="GCV_H"/>
</dbReference>
<dbReference type="NCBIfam" id="NF002270">
    <property type="entry name" value="PRK01202.1"/>
    <property type="match status" value="1"/>
</dbReference>
<name>C0PQK8_PICSI</name>
<dbReference type="InterPro" id="IPR017453">
    <property type="entry name" value="GCV_H_sub"/>
</dbReference>
<dbReference type="InterPro" id="IPR011053">
    <property type="entry name" value="Single_hybrid_motif"/>
</dbReference>
<dbReference type="PROSITE" id="PS50968">
    <property type="entry name" value="BIOTINYL_LIPOYL"/>
    <property type="match status" value="1"/>
</dbReference>
<comment type="subcellular location">
    <subcellularLocation>
        <location evidence="1 7">Mitochondrion</location>
    </subcellularLocation>
</comment>
<dbReference type="GO" id="GO:0009249">
    <property type="term" value="P:protein lipoylation"/>
    <property type="evidence" value="ECO:0007669"/>
    <property type="project" value="TreeGrafter"/>
</dbReference>
<keyword evidence="4 7" id="KW-0809">Transit peptide</keyword>
<dbReference type="HAMAP" id="MF_00272">
    <property type="entry name" value="GcvH"/>
    <property type="match status" value="1"/>
</dbReference>
<dbReference type="NCBIfam" id="TIGR00527">
    <property type="entry name" value="gcvH"/>
    <property type="match status" value="1"/>
</dbReference>
<keyword evidence="5 7" id="KW-0496">Mitochondrion</keyword>
<comment type="cofactor">
    <cofactor evidence="7">
        <name>(R)-lipoate</name>
        <dbReference type="ChEBI" id="CHEBI:83088"/>
    </cofactor>
    <text evidence="7">Binds 1 lipoyl cofactor covalently.</text>
</comment>
<keyword evidence="3 6" id="KW-0450">Lipoyl</keyword>
<accession>C0PQK8</accession>
<evidence type="ECO:0000256" key="3">
    <source>
        <dbReference type="ARBA" id="ARBA00022823"/>
    </source>
</evidence>
<comment type="similarity">
    <text evidence="2 7">Belongs to the GcvH family.</text>
</comment>
<protein>
    <recommendedName>
        <fullName evidence="7">Glycine cleavage system H protein</fullName>
    </recommendedName>
</protein>
<dbReference type="GO" id="GO:0005960">
    <property type="term" value="C:glycine cleavage complex"/>
    <property type="evidence" value="ECO:0007669"/>
    <property type="project" value="UniProtKB-UniRule"/>
</dbReference>
<comment type="subunit">
    <text evidence="7">The glycine cleavage system is composed of four proteins: P, T, L and H.</text>
</comment>
<comment type="function">
    <text evidence="7">The H protein shuttles the methylamine group of glycine from the P protein to the T protein.</text>
</comment>
<dbReference type="SUPFAM" id="SSF51230">
    <property type="entry name" value="Single hybrid motif"/>
    <property type="match status" value="1"/>
</dbReference>
<dbReference type="GO" id="GO:0005739">
    <property type="term" value="C:mitochondrion"/>
    <property type="evidence" value="ECO:0007669"/>
    <property type="project" value="UniProtKB-SubCell"/>
</dbReference>
<evidence type="ECO:0000256" key="4">
    <source>
        <dbReference type="ARBA" id="ARBA00022946"/>
    </source>
</evidence>
<evidence type="ECO:0000313" key="9">
    <source>
        <dbReference type="EMBL" id="ACN40098.1"/>
    </source>
</evidence>
<dbReference type="InterPro" id="IPR003016">
    <property type="entry name" value="2-oxoA_DH_lipoyl-BS"/>
</dbReference>